<dbReference type="AlphaFoldDB" id="A0A0G1WN04"/>
<gene>
    <name evidence="1" type="ORF">UY23_C0001G0329</name>
</gene>
<accession>A0A0G1WN04</accession>
<protein>
    <submittedName>
        <fullName evidence="1">Uncharacterized protein</fullName>
    </submittedName>
</protein>
<dbReference type="EMBL" id="LCPF01000001">
    <property type="protein sequence ID" value="KKU91723.1"/>
    <property type="molecule type" value="Genomic_DNA"/>
</dbReference>
<reference evidence="1 2" key="1">
    <citation type="journal article" date="2015" name="Nature">
        <title>rRNA introns, odd ribosomes, and small enigmatic genomes across a large radiation of phyla.</title>
        <authorList>
            <person name="Brown C.T."/>
            <person name="Hug L.A."/>
            <person name="Thomas B.C."/>
            <person name="Sharon I."/>
            <person name="Castelle C.J."/>
            <person name="Singh A."/>
            <person name="Wilkins M.J."/>
            <person name="Williams K.H."/>
            <person name="Banfield J.F."/>
        </authorList>
    </citation>
    <scope>NUCLEOTIDE SEQUENCE [LARGE SCALE GENOMIC DNA]</scope>
</reference>
<evidence type="ECO:0000313" key="1">
    <source>
        <dbReference type="EMBL" id="KKU91723.1"/>
    </source>
</evidence>
<proteinExistence type="predicted"/>
<sequence>MNEDKVIQKLAEHDRRFDEILTDLSGFKNQVYTTQDEMLTILRRLDEERIFTTKWVERIEKEVEAHKQEIARIKTHLKIEN</sequence>
<comment type="caution">
    <text evidence="1">The sequence shown here is derived from an EMBL/GenBank/DDBJ whole genome shotgun (WGS) entry which is preliminary data.</text>
</comment>
<name>A0A0G1WN04_9BACT</name>
<organism evidence="1 2">
    <name type="scientific">Candidatus Jorgensenbacteria bacterium GW2011_GWA1_48_11</name>
    <dbReference type="NCBI Taxonomy" id="1618660"/>
    <lineage>
        <taxon>Bacteria</taxon>
        <taxon>Candidatus Joergenseniibacteriota</taxon>
    </lineage>
</organism>
<dbReference type="Proteomes" id="UP000034956">
    <property type="component" value="Unassembled WGS sequence"/>
</dbReference>
<evidence type="ECO:0000313" key="2">
    <source>
        <dbReference type="Proteomes" id="UP000034956"/>
    </source>
</evidence>